<dbReference type="Pfam" id="PF18306">
    <property type="entry name" value="LDcluster4"/>
    <property type="match status" value="1"/>
</dbReference>
<dbReference type="Gene3D" id="3.40.50.450">
    <property type="match status" value="1"/>
</dbReference>
<dbReference type="AlphaFoldDB" id="A0A6I3L886"/>
<dbReference type="EMBL" id="WMBB01000015">
    <property type="protein sequence ID" value="MTE16655.1"/>
    <property type="molecule type" value="Genomic_DNA"/>
</dbReference>
<organism evidence="1 2">
    <name type="scientific">Nocardia aurantiaca</name>
    <dbReference type="NCBI Taxonomy" id="2675850"/>
    <lineage>
        <taxon>Bacteria</taxon>
        <taxon>Bacillati</taxon>
        <taxon>Actinomycetota</taxon>
        <taxon>Actinomycetes</taxon>
        <taxon>Mycobacteriales</taxon>
        <taxon>Nocardiaceae</taxon>
        <taxon>Nocardia</taxon>
    </lineage>
</organism>
<dbReference type="GO" id="GO:0005829">
    <property type="term" value="C:cytosol"/>
    <property type="evidence" value="ECO:0007669"/>
    <property type="project" value="TreeGrafter"/>
</dbReference>
<dbReference type="PANTHER" id="PTHR43393">
    <property type="entry name" value="CYTOKININ RIBOSIDE 5'-MONOPHOSPHATE PHOSPHORIBOHYDROLASE"/>
    <property type="match status" value="1"/>
</dbReference>
<dbReference type="SUPFAM" id="SSF102405">
    <property type="entry name" value="MCP/YpsA-like"/>
    <property type="match status" value="1"/>
</dbReference>
<dbReference type="InterPro" id="IPR041164">
    <property type="entry name" value="LDcluster4"/>
</dbReference>
<accession>A0A6I3L886</accession>
<evidence type="ECO:0000313" key="1">
    <source>
        <dbReference type="EMBL" id="MTE16655.1"/>
    </source>
</evidence>
<comment type="caution">
    <text evidence="1">The sequence shown here is derived from an EMBL/GenBank/DDBJ whole genome shotgun (WGS) entry which is preliminary data.</text>
</comment>
<dbReference type="Proteomes" id="UP000432464">
    <property type="component" value="Unassembled WGS sequence"/>
</dbReference>
<keyword evidence="2" id="KW-1185">Reference proteome</keyword>
<reference evidence="1 2" key="1">
    <citation type="submission" date="2019-11" db="EMBL/GenBank/DDBJ databases">
        <title>Nocardia sp. nov. CT2-14 isolated from soil.</title>
        <authorList>
            <person name="Kanchanasin P."/>
            <person name="Tanasupawat S."/>
            <person name="Yuki M."/>
            <person name="Kudo T."/>
        </authorList>
    </citation>
    <scope>NUCLEOTIDE SEQUENCE [LARGE SCALE GENOMIC DNA]</scope>
    <source>
        <strain evidence="1 2">CT2-14</strain>
    </source>
</reference>
<dbReference type="PANTHER" id="PTHR43393:SF3">
    <property type="entry name" value="LYSINE DECARBOXYLASE-LIKE PROTEIN"/>
    <property type="match status" value="1"/>
</dbReference>
<evidence type="ECO:0000313" key="2">
    <source>
        <dbReference type="Proteomes" id="UP000432464"/>
    </source>
</evidence>
<protein>
    <submittedName>
        <fullName evidence="1">Dethiobiotin synthetase</fullName>
    </submittedName>
</protein>
<dbReference type="InterPro" id="IPR052341">
    <property type="entry name" value="LOG_family_nucleotidases"/>
</dbReference>
<gene>
    <name evidence="1" type="ORF">GLP40_28315</name>
</gene>
<name>A0A6I3L886_9NOCA</name>
<sequence>MPTTTPAPPRGKPLPPLQIAVCGPHTCTDSEATAAREVGRLLAAAGATVLCGGGSGVMAAVTEGASGAGGLVLGIRPDTDRDAACPGLSAVIYTNMGEARNAILVASADAVIVIGGSWGTLSELALANHRGIPVVSLHGWQVRDADGRAVDASIPALDPSHAVALALAPPIYP</sequence>
<proteinExistence type="predicted"/>